<keyword evidence="6" id="KW-0732">Signal</keyword>
<dbReference type="GO" id="GO:0030154">
    <property type="term" value="P:cell differentiation"/>
    <property type="evidence" value="ECO:0007669"/>
    <property type="project" value="UniProtKB-KW"/>
</dbReference>
<gene>
    <name evidence="7" type="ORF">AAHA92_18990</name>
</gene>
<dbReference type="PANTHER" id="PTHR34359">
    <property type="entry name" value="CLAVATA3/ESR (CLE)-RELATED PROTEIN 10"/>
    <property type="match status" value="1"/>
</dbReference>
<organism evidence="7 8">
    <name type="scientific">Salvia divinorum</name>
    <name type="common">Maria pastora</name>
    <name type="synonym">Diviner's sage</name>
    <dbReference type="NCBI Taxonomy" id="28513"/>
    <lineage>
        <taxon>Eukaryota</taxon>
        <taxon>Viridiplantae</taxon>
        <taxon>Streptophyta</taxon>
        <taxon>Embryophyta</taxon>
        <taxon>Tracheophyta</taxon>
        <taxon>Spermatophyta</taxon>
        <taxon>Magnoliopsida</taxon>
        <taxon>eudicotyledons</taxon>
        <taxon>Gunneridae</taxon>
        <taxon>Pentapetalae</taxon>
        <taxon>asterids</taxon>
        <taxon>lamiids</taxon>
        <taxon>Lamiales</taxon>
        <taxon>Lamiaceae</taxon>
        <taxon>Nepetoideae</taxon>
        <taxon>Mentheae</taxon>
        <taxon>Salviinae</taxon>
        <taxon>Salvia</taxon>
        <taxon>Salvia subgen. Calosphace</taxon>
    </lineage>
</organism>
<keyword evidence="3" id="KW-0221">Differentiation</keyword>
<evidence type="ECO:0000313" key="7">
    <source>
        <dbReference type="EMBL" id="KAL1551109.1"/>
    </source>
</evidence>
<feature type="compositionally biased region" description="Basic and acidic residues" evidence="5">
    <location>
        <begin position="80"/>
        <end position="94"/>
    </location>
</feature>
<feature type="chain" id="PRO_5044752803" description="CLAVATA3/ESR (CLE)-related protein 9" evidence="6">
    <location>
        <begin position="33"/>
        <end position="104"/>
    </location>
</feature>
<comment type="caution">
    <text evidence="7">The sequence shown here is derived from an EMBL/GenBank/DDBJ whole genome shotgun (WGS) entry which is preliminary data.</text>
</comment>
<feature type="region of interest" description="Disordered" evidence="5">
    <location>
        <begin position="70"/>
        <end position="104"/>
    </location>
</feature>
<proteinExistence type="inferred from homology"/>
<dbReference type="PANTHER" id="PTHR34359:SF5">
    <property type="entry name" value="CLAVATA3_ESR (CLE)-RELATED PROTEIN 9"/>
    <property type="match status" value="1"/>
</dbReference>
<keyword evidence="8" id="KW-1185">Reference proteome</keyword>
<evidence type="ECO:0000256" key="6">
    <source>
        <dbReference type="SAM" id="SignalP"/>
    </source>
</evidence>
<evidence type="ECO:0000256" key="4">
    <source>
        <dbReference type="ARBA" id="ARBA00023278"/>
    </source>
</evidence>
<evidence type="ECO:0000256" key="1">
    <source>
        <dbReference type="ARBA" id="ARBA00005416"/>
    </source>
</evidence>
<evidence type="ECO:0008006" key="9">
    <source>
        <dbReference type="Google" id="ProtNLM"/>
    </source>
</evidence>
<evidence type="ECO:0000256" key="3">
    <source>
        <dbReference type="ARBA" id="ARBA00022782"/>
    </source>
</evidence>
<dbReference type="Proteomes" id="UP001567538">
    <property type="component" value="Unassembled WGS sequence"/>
</dbReference>
<keyword evidence="4" id="KW-0379">Hydroxylation</keyword>
<comment type="similarity">
    <text evidence="1">Belongs to the CLV3/ESR signal peptide family.</text>
</comment>
<dbReference type="AlphaFoldDB" id="A0ABD1H7I6"/>
<evidence type="ECO:0000256" key="2">
    <source>
        <dbReference type="ARBA" id="ARBA00022473"/>
    </source>
</evidence>
<protein>
    <recommendedName>
        <fullName evidence="9">CLAVATA3/ESR (CLE)-related protein 9</fullName>
    </recommendedName>
</protein>
<feature type="signal peptide" evidence="6">
    <location>
        <begin position="1"/>
        <end position="32"/>
    </location>
</feature>
<sequence>MTSCFSSTIPHHHRTLMLGISLFLLLISAAAAAQPHNTMLHVARRRNSCHPISAHLPPAIKLHLQQIQHCPSFPPPPRSGDNEIDPRYGVEKRLVPSGPNPLHN</sequence>
<keyword evidence="2" id="KW-0217">Developmental protein</keyword>
<dbReference type="InterPro" id="IPR039618">
    <property type="entry name" value="CLE9-13"/>
</dbReference>
<name>A0ABD1H7I6_SALDI</name>
<evidence type="ECO:0000256" key="5">
    <source>
        <dbReference type="SAM" id="MobiDB-lite"/>
    </source>
</evidence>
<dbReference type="EMBL" id="JBEAFC010000007">
    <property type="protein sequence ID" value="KAL1551109.1"/>
    <property type="molecule type" value="Genomic_DNA"/>
</dbReference>
<reference evidence="7 8" key="1">
    <citation type="submission" date="2024-06" db="EMBL/GenBank/DDBJ databases">
        <title>A chromosome level genome sequence of Diviner's sage (Salvia divinorum).</title>
        <authorList>
            <person name="Ford S.A."/>
            <person name="Ro D.-K."/>
            <person name="Ness R.W."/>
            <person name="Phillips M.A."/>
        </authorList>
    </citation>
    <scope>NUCLEOTIDE SEQUENCE [LARGE SCALE GENOMIC DNA]</scope>
    <source>
        <strain evidence="7">SAF-2024a</strain>
        <tissue evidence="7">Leaf</tissue>
    </source>
</reference>
<accession>A0ABD1H7I6</accession>
<evidence type="ECO:0000313" key="8">
    <source>
        <dbReference type="Proteomes" id="UP001567538"/>
    </source>
</evidence>